<accession>A0A6A5V5G1</accession>
<sequence>GAKIDKPTLHDNLDYLKQGLIDNLPETNFNYELQAAGTIPDHCNKVATGQVFSDVNYSPVDFDVFNVRYDDCGDPWVFCHHKQSPITIDSMARQFGKLPIQMRQWIRHVIDVPAPAGWAFEFDGTITFLDPKDDMTPVIIHETGHSLDLSGAYVDKPLSFSDKYFSELAQDSHVPDSYSSTNAIENVAQNTVVAVFNENYPGGFGAVEPEYLSVSHQYFTL</sequence>
<proteinExistence type="predicted"/>
<gene>
    <name evidence="1" type="ORF">BU23DRAFT_367058</name>
</gene>
<organism evidence="1 2">
    <name type="scientific">Bimuria novae-zelandiae CBS 107.79</name>
    <dbReference type="NCBI Taxonomy" id="1447943"/>
    <lineage>
        <taxon>Eukaryota</taxon>
        <taxon>Fungi</taxon>
        <taxon>Dikarya</taxon>
        <taxon>Ascomycota</taxon>
        <taxon>Pezizomycotina</taxon>
        <taxon>Dothideomycetes</taxon>
        <taxon>Pleosporomycetidae</taxon>
        <taxon>Pleosporales</taxon>
        <taxon>Massarineae</taxon>
        <taxon>Didymosphaeriaceae</taxon>
        <taxon>Bimuria</taxon>
    </lineage>
</organism>
<evidence type="ECO:0000313" key="1">
    <source>
        <dbReference type="EMBL" id="KAF1970266.1"/>
    </source>
</evidence>
<evidence type="ECO:0000313" key="2">
    <source>
        <dbReference type="Proteomes" id="UP000800036"/>
    </source>
</evidence>
<protein>
    <submittedName>
        <fullName evidence="1">Uncharacterized protein</fullName>
    </submittedName>
</protein>
<keyword evidence="2" id="KW-1185">Reference proteome</keyword>
<dbReference type="Proteomes" id="UP000800036">
    <property type="component" value="Unassembled WGS sequence"/>
</dbReference>
<feature type="non-terminal residue" evidence="1">
    <location>
        <position position="1"/>
    </location>
</feature>
<feature type="non-terminal residue" evidence="1">
    <location>
        <position position="221"/>
    </location>
</feature>
<dbReference type="EMBL" id="ML976702">
    <property type="protein sequence ID" value="KAF1970266.1"/>
    <property type="molecule type" value="Genomic_DNA"/>
</dbReference>
<dbReference type="AlphaFoldDB" id="A0A6A5V5G1"/>
<name>A0A6A5V5G1_9PLEO</name>
<dbReference type="OrthoDB" id="2142213at2759"/>
<dbReference type="SUPFAM" id="SSF55486">
    <property type="entry name" value="Metalloproteases ('zincins'), catalytic domain"/>
    <property type="match status" value="1"/>
</dbReference>
<reference evidence="1" key="1">
    <citation type="journal article" date="2020" name="Stud. Mycol.">
        <title>101 Dothideomycetes genomes: a test case for predicting lifestyles and emergence of pathogens.</title>
        <authorList>
            <person name="Haridas S."/>
            <person name="Albert R."/>
            <person name="Binder M."/>
            <person name="Bloem J."/>
            <person name="Labutti K."/>
            <person name="Salamov A."/>
            <person name="Andreopoulos B."/>
            <person name="Baker S."/>
            <person name="Barry K."/>
            <person name="Bills G."/>
            <person name="Bluhm B."/>
            <person name="Cannon C."/>
            <person name="Castanera R."/>
            <person name="Culley D."/>
            <person name="Daum C."/>
            <person name="Ezra D."/>
            <person name="Gonzalez J."/>
            <person name="Henrissat B."/>
            <person name="Kuo A."/>
            <person name="Liang C."/>
            <person name="Lipzen A."/>
            <person name="Lutzoni F."/>
            <person name="Magnuson J."/>
            <person name="Mondo S."/>
            <person name="Nolan M."/>
            <person name="Ohm R."/>
            <person name="Pangilinan J."/>
            <person name="Park H.-J."/>
            <person name="Ramirez L."/>
            <person name="Alfaro M."/>
            <person name="Sun H."/>
            <person name="Tritt A."/>
            <person name="Yoshinaga Y."/>
            <person name="Zwiers L.-H."/>
            <person name="Turgeon B."/>
            <person name="Goodwin S."/>
            <person name="Spatafora J."/>
            <person name="Crous P."/>
            <person name="Grigoriev I."/>
        </authorList>
    </citation>
    <scope>NUCLEOTIDE SEQUENCE</scope>
    <source>
        <strain evidence="1">CBS 107.79</strain>
    </source>
</reference>